<dbReference type="PANTHER" id="PTHR47966">
    <property type="entry name" value="BETA-SITE APP-CLEAVING ENZYME, ISOFORM A-RELATED"/>
    <property type="match status" value="1"/>
</dbReference>
<dbReference type="Gene3D" id="2.40.70.10">
    <property type="entry name" value="Acid Proteases"/>
    <property type="match status" value="1"/>
</dbReference>
<dbReference type="Proteomes" id="UP000000311">
    <property type="component" value="Unassembled WGS sequence"/>
</dbReference>
<dbReference type="PANTHER" id="PTHR47966:SF51">
    <property type="entry name" value="BETA-SITE APP-CLEAVING ENZYME, ISOFORM A-RELATED"/>
    <property type="match status" value="1"/>
</dbReference>
<dbReference type="GO" id="GO:0004190">
    <property type="term" value="F:aspartic-type endopeptidase activity"/>
    <property type="evidence" value="ECO:0007669"/>
    <property type="project" value="InterPro"/>
</dbReference>
<evidence type="ECO:0000259" key="2">
    <source>
        <dbReference type="PROSITE" id="PS51767"/>
    </source>
</evidence>
<dbReference type="EMBL" id="GL442274">
    <property type="protein sequence ID" value="EFN63676.1"/>
    <property type="molecule type" value="Genomic_DNA"/>
</dbReference>
<name>E2ASB2_CAMFO</name>
<dbReference type="InParanoid" id="E2ASB2"/>
<dbReference type="Pfam" id="PF00026">
    <property type="entry name" value="Asp"/>
    <property type="match status" value="1"/>
</dbReference>
<protein>
    <submittedName>
        <fullName evidence="3">Renin-1</fullName>
    </submittedName>
</protein>
<dbReference type="InterPro" id="IPR021109">
    <property type="entry name" value="Peptidase_aspartic_dom_sf"/>
</dbReference>
<dbReference type="AlphaFoldDB" id="E2ASB2"/>
<evidence type="ECO:0000313" key="4">
    <source>
        <dbReference type="Proteomes" id="UP000000311"/>
    </source>
</evidence>
<evidence type="ECO:0000256" key="1">
    <source>
        <dbReference type="ARBA" id="ARBA00007447"/>
    </source>
</evidence>
<dbReference type="InterPro" id="IPR033121">
    <property type="entry name" value="PEPTIDASE_A1"/>
</dbReference>
<feature type="domain" description="Peptidase A1" evidence="2">
    <location>
        <begin position="42"/>
        <end position="65"/>
    </location>
</feature>
<organism evidence="4">
    <name type="scientific">Camponotus floridanus</name>
    <name type="common">Florida carpenter ant</name>
    <dbReference type="NCBI Taxonomy" id="104421"/>
    <lineage>
        <taxon>Eukaryota</taxon>
        <taxon>Metazoa</taxon>
        <taxon>Ecdysozoa</taxon>
        <taxon>Arthropoda</taxon>
        <taxon>Hexapoda</taxon>
        <taxon>Insecta</taxon>
        <taxon>Pterygota</taxon>
        <taxon>Neoptera</taxon>
        <taxon>Endopterygota</taxon>
        <taxon>Hymenoptera</taxon>
        <taxon>Apocrita</taxon>
        <taxon>Aculeata</taxon>
        <taxon>Formicoidea</taxon>
        <taxon>Formicidae</taxon>
        <taxon>Formicinae</taxon>
        <taxon>Camponotus</taxon>
    </lineage>
</organism>
<feature type="non-terminal residue" evidence="3">
    <location>
        <position position="1"/>
    </location>
</feature>
<evidence type="ECO:0000313" key="3">
    <source>
        <dbReference type="EMBL" id="EFN63676.1"/>
    </source>
</evidence>
<gene>
    <name evidence="3" type="ORF">EAG_09737</name>
</gene>
<proteinExistence type="inferred from homology"/>
<keyword evidence="4" id="KW-1185">Reference proteome</keyword>
<dbReference type="PROSITE" id="PS51767">
    <property type="entry name" value="PEPTIDASE_A1"/>
    <property type="match status" value="1"/>
</dbReference>
<dbReference type="MEROPS" id="A01.007"/>
<dbReference type="GO" id="GO:0006508">
    <property type="term" value="P:proteolysis"/>
    <property type="evidence" value="ECO:0007669"/>
    <property type="project" value="InterPro"/>
</dbReference>
<reference evidence="3 4" key="1">
    <citation type="journal article" date="2010" name="Science">
        <title>Genomic comparison of the ants Camponotus floridanus and Harpegnathos saltator.</title>
        <authorList>
            <person name="Bonasio R."/>
            <person name="Zhang G."/>
            <person name="Ye C."/>
            <person name="Mutti N.S."/>
            <person name="Fang X."/>
            <person name="Qin N."/>
            <person name="Donahue G."/>
            <person name="Yang P."/>
            <person name="Li Q."/>
            <person name="Li C."/>
            <person name="Zhang P."/>
            <person name="Huang Z."/>
            <person name="Berger S.L."/>
            <person name="Reinberg D."/>
            <person name="Wang J."/>
            <person name="Liebig J."/>
        </authorList>
    </citation>
    <scope>NUCLEOTIDE SEQUENCE [LARGE SCALE GENOMIC DNA]</scope>
    <source>
        <strain evidence="4">C129</strain>
    </source>
</reference>
<accession>E2ASB2</accession>
<dbReference type="OrthoDB" id="771136at2759"/>
<feature type="non-terminal residue" evidence="3">
    <location>
        <position position="65"/>
    </location>
</feature>
<sequence>HNVNSIQESSKKNKLGTNVHEILSLSNNLPSVRLTNFKNVYYYGSIKIGTPQQEFKVIFDTGSAD</sequence>
<dbReference type="InterPro" id="IPR001461">
    <property type="entry name" value="Aspartic_peptidase_A1"/>
</dbReference>
<comment type="similarity">
    <text evidence="1">Belongs to the peptidase A1 family.</text>
</comment>
<dbReference type="SUPFAM" id="SSF50630">
    <property type="entry name" value="Acid proteases"/>
    <property type="match status" value="1"/>
</dbReference>